<comment type="caution">
    <text evidence="9">The sequence shown here is derived from an EMBL/GenBank/DDBJ whole genome shotgun (WGS) entry which is preliminary data.</text>
</comment>
<keyword evidence="2 7" id="KW-0813">Transport</keyword>
<dbReference type="InterPro" id="IPR050366">
    <property type="entry name" value="BP-dependent_transpt_permease"/>
</dbReference>
<proteinExistence type="inferred from homology"/>
<feature type="transmembrane region" description="Helical" evidence="7">
    <location>
        <begin position="199"/>
        <end position="227"/>
    </location>
</feature>
<protein>
    <submittedName>
        <fullName evidence="9">ABC transporter permease</fullName>
    </submittedName>
</protein>
<sequence>MTALDVRASVRRGPVARWRILVPAAGLAVIALVSLVGPFFLVDPLDVGAGDPLSAPSGAHPFGVDQYGMDVLSRVVSAGRIDLLLALSASAIALVVGIPLGAFAGYRGGAWDQGLLRVAESFQAFPTMLLAMGVTLALGPSVPNLVAVIAVVNIPLYMRLARSAVVPLREADFVLAARCAGRSTFQIVRQHIVPNITQVAIAQFSVTCAWAIQVLAGLSFIGIGVRMPTAEWGSMIRQGTDHMVTGQWWLSVFPGLAILLTVLALNQIAVAARRWGGPS</sequence>
<keyword evidence="5 7" id="KW-1133">Transmembrane helix</keyword>
<comment type="similarity">
    <text evidence="7">Belongs to the binding-protein-dependent transport system permease family.</text>
</comment>
<dbReference type="Gene3D" id="1.10.3720.10">
    <property type="entry name" value="MetI-like"/>
    <property type="match status" value="1"/>
</dbReference>
<accession>A0ABV6MA87</accession>
<dbReference type="Pfam" id="PF00528">
    <property type="entry name" value="BPD_transp_1"/>
    <property type="match status" value="1"/>
</dbReference>
<reference evidence="9 10" key="1">
    <citation type="submission" date="2024-09" db="EMBL/GenBank/DDBJ databases">
        <authorList>
            <person name="Sun Q."/>
            <person name="Mori K."/>
        </authorList>
    </citation>
    <scope>NUCLEOTIDE SEQUENCE [LARGE SCALE GENOMIC DNA]</scope>
    <source>
        <strain evidence="9 10">TBRC 3947</strain>
    </source>
</reference>
<keyword evidence="3" id="KW-1003">Cell membrane</keyword>
<dbReference type="InterPro" id="IPR000515">
    <property type="entry name" value="MetI-like"/>
</dbReference>
<evidence type="ECO:0000313" key="10">
    <source>
        <dbReference type="Proteomes" id="UP001589867"/>
    </source>
</evidence>
<evidence type="ECO:0000256" key="2">
    <source>
        <dbReference type="ARBA" id="ARBA00022448"/>
    </source>
</evidence>
<comment type="subcellular location">
    <subcellularLocation>
        <location evidence="1 7">Cell membrane</location>
        <topology evidence="1 7">Multi-pass membrane protein</topology>
    </subcellularLocation>
</comment>
<feature type="transmembrane region" description="Helical" evidence="7">
    <location>
        <begin position="83"/>
        <end position="106"/>
    </location>
</feature>
<dbReference type="PROSITE" id="PS50928">
    <property type="entry name" value="ABC_TM1"/>
    <property type="match status" value="1"/>
</dbReference>
<evidence type="ECO:0000259" key="8">
    <source>
        <dbReference type="PROSITE" id="PS50928"/>
    </source>
</evidence>
<dbReference type="RefSeq" id="WP_377256308.1">
    <property type="nucleotide sequence ID" value="NZ_JBHLUH010000060.1"/>
</dbReference>
<keyword evidence="4 7" id="KW-0812">Transmembrane</keyword>
<feature type="transmembrane region" description="Helical" evidence="7">
    <location>
        <begin position="20"/>
        <end position="41"/>
    </location>
</feature>
<evidence type="ECO:0000256" key="3">
    <source>
        <dbReference type="ARBA" id="ARBA00022475"/>
    </source>
</evidence>
<gene>
    <name evidence="9" type="ORF">ACFFIA_28570</name>
</gene>
<dbReference type="SUPFAM" id="SSF161098">
    <property type="entry name" value="MetI-like"/>
    <property type="match status" value="1"/>
</dbReference>
<dbReference type="PANTHER" id="PTHR43386:SF1">
    <property type="entry name" value="D,D-DIPEPTIDE TRANSPORT SYSTEM PERMEASE PROTEIN DDPC-RELATED"/>
    <property type="match status" value="1"/>
</dbReference>
<keyword evidence="6 7" id="KW-0472">Membrane</keyword>
<evidence type="ECO:0000256" key="5">
    <source>
        <dbReference type="ARBA" id="ARBA00022989"/>
    </source>
</evidence>
<dbReference type="EMBL" id="JBHLUH010000060">
    <property type="protein sequence ID" value="MFC0531608.1"/>
    <property type="molecule type" value="Genomic_DNA"/>
</dbReference>
<dbReference type="InterPro" id="IPR035906">
    <property type="entry name" value="MetI-like_sf"/>
</dbReference>
<keyword evidence="10" id="KW-1185">Reference proteome</keyword>
<evidence type="ECO:0000256" key="7">
    <source>
        <dbReference type="RuleBase" id="RU363032"/>
    </source>
</evidence>
<organism evidence="9 10">
    <name type="scientific">Phytohabitans kaempferiae</name>
    <dbReference type="NCBI Taxonomy" id="1620943"/>
    <lineage>
        <taxon>Bacteria</taxon>
        <taxon>Bacillati</taxon>
        <taxon>Actinomycetota</taxon>
        <taxon>Actinomycetes</taxon>
        <taxon>Micromonosporales</taxon>
        <taxon>Micromonosporaceae</taxon>
    </lineage>
</organism>
<evidence type="ECO:0000256" key="4">
    <source>
        <dbReference type="ARBA" id="ARBA00022692"/>
    </source>
</evidence>
<name>A0ABV6MA87_9ACTN</name>
<feature type="transmembrane region" description="Helical" evidence="7">
    <location>
        <begin position="247"/>
        <end position="265"/>
    </location>
</feature>
<dbReference type="CDD" id="cd06261">
    <property type="entry name" value="TM_PBP2"/>
    <property type="match status" value="1"/>
</dbReference>
<dbReference type="Proteomes" id="UP001589867">
    <property type="component" value="Unassembled WGS sequence"/>
</dbReference>
<evidence type="ECO:0000256" key="1">
    <source>
        <dbReference type="ARBA" id="ARBA00004651"/>
    </source>
</evidence>
<dbReference type="PANTHER" id="PTHR43386">
    <property type="entry name" value="OLIGOPEPTIDE TRANSPORT SYSTEM PERMEASE PROTEIN APPC"/>
    <property type="match status" value="1"/>
</dbReference>
<feature type="domain" description="ABC transmembrane type-1" evidence="8">
    <location>
        <begin position="79"/>
        <end position="269"/>
    </location>
</feature>
<evidence type="ECO:0000313" key="9">
    <source>
        <dbReference type="EMBL" id="MFC0531608.1"/>
    </source>
</evidence>
<evidence type="ECO:0000256" key="6">
    <source>
        <dbReference type="ARBA" id="ARBA00023136"/>
    </source>
</evidence>